<keyword evidence="3" id="KW-1185">Reference proteome</keyword>
<dbReference type="InParanoid" id="H2ZQ74"/>
<dbReference type="Proteomes" id="UP000007875">
    <property type="component" value="Unassembled WGS sequence"/>
</dbReference>
<protein>
    <submittedName>
        <fullName evidence="2">Uncharacterized protein</fullName>
    </submittedName>
</protein>
<reference evidence="2" key="2">
    <citation type="submission" date="2025-08" db="UniProtKB">
        <authorList>
            <consortium name="Ensembl"/>
        </authorList>
    </citation>
    <scope>IDENTIFICATION</scope>
</reference>
<organism evidence="2 3">
    <name type="scientific">Ciona savignyi</name>
    <name type="common">Pacific transparent sea squirt</name>
    <dbReference type="NCBI Taxonomy" id="51511"/>
    <lineage>
        <taxon>Eukaryota</taxon>
        <taxon>Metazoa</taxon>
        <taxon>Chordata</taxon>
        <taxon>Tunicata</taxon>
        <taxon>Ascidiacea</taxon>
        <taxon>Phlebobranchia</taxon>
        <taxon>Cionidae</taxon>
        <taxon>Ciona</taxon>
    </lineage>
</organism>
<sequence>MERVIVSPSRAKWYKLPLGGASKKKSREDFVNPVFIERPVCHDLTLQTSPMNGNAYVTTPKQSPNLGHKTVEESTVDYKACDLANGLEEETPYEVIKPLNPQLEDYAFALDTTPKTPILQKSKKAAKVTKPKGNISQDGFDEIWSKPLPTPSED</sequence>
<dbReference type="AlphaFoldDB" id="H2ZQ74"/>
<feature type="compositionally biased region" description="Basic residues" evidence="1">
    <location>
        <begin position="121"/>
        <end position="130"/>
    </location>
</feature>
<proteinExistence type="predicted"/>
<evidence type="ECO:0000313" key="3">
    <source>
        <dbReference type="Proteomes" id="UP000007875"/>
    </source>
</evidence>
<dbReference type="Ensembl" id="ENSCSAVT00000019953.1">
    <property type="protein sequence ID" value="ENSCSAVP00000019740.1"/>
    <property type="gene ID" value="ENSCSAVG00000011576.1"/>
</dbReference>
<name>H2ZQ74_CIOSA</name>
<evidence type="ECO:0000256" key="1">
    <source>
        <dbReference type="SAM" id="MobiDB-lite"/>
    </source>
</evidence>
<reference evidence="3" key="1">
    <citation type="submission" date="2003-08" db="EMBL/GenBank/DDBJ databases">
        <authorList>
            <person name="Birren B."/>
            <person name="Nusbaum C."/>
            <person name="Abebe A."/>
            <person name="Abouelleil A."/>
            <person name="Adekoya E."/>
            <person name="Ait-zahra M."/>
            <person name="Allen N."/>
            <person name="Allen T."/>
            <person name="An P."/>
            <person name="Anderson M."/>
            <person name="Anderson S."/>
            <person name="Arachchi H."/>
            <person name="Armbruster J."/>
            <person name="Bachantsang P."/>
            <person name="Baldwin J."/>
            <person name="Barry A."/>
            <person name="Bayul T."/>
            <person name="Blitshsteyn B."/>
            <person name="Bloom T."/>
            <person name="Blye J."/>
            <person name="Boguslavskiy L."/>
            <person name="Borowsky M."/>
            <person name="Boukhgalter B."/>
            <person name="Brunache A."/>
            <person name="Butler J."/>
            <person name="Calixte N."/>
            <person name="Calvo S."/>
            <person name="Camarata J."/>
            <person name="Campo K."/>
            <person name="Chang J."/>
            <person name="Cheshatsang Y."/>
            <person name="Citroen M."/>
            <person name="Collymore A."/>
            <person name="Considine T."/>
            <person name="Cook A."/>
            <person name="Cooke P."/>
            <person name="Corum B."/>
            <person name="Cuomo C."/>
            <person name="David R."/>
            <person name="Dawoe T."/>
            <person name="Degray S."/>
            <person name="Dodge S."/>
            <person name="Dooley K."/>
            <person name="Dorje P."/>
            <person name="Dorjee K."/>
            <person name="Dorris L."/>
            <person name="Duffey N."/>
            <person name="Dupes A."/>
            <person name="Elkins T."/>
            <person name="Engels R."/>
            <person name="Erickson J."/>
            <person name="Farina A."/>
            <person name="Faro S."/>
            <person name="Ferreira P."/>
            <person name="Fischer H."/>
            <person name="Fitzgerald M."/>
            <person name="Foley K."/>
            <person name="Gage D."/>
            <person name="Galagan J."/>
            <person name="Gearin G."/>
            <person name="Gnerre S."/>
            <person name="Gnirke A."/>
            <person name="Goyette A."/>
            <person name="Graham J."/>
            <person name="Grandbois E."/>
            <person name="Gyaltsen K."/>
            <person name="Hafez N."/>
            <person name="Hagopian D."/>
            <person name="Hagos B."/>
            <person name="Hall J."/>
            <person name="Hatcher B."/>
            <person name="Heller A."/>
            <person name="Higgins H."/>
            <person name="Honan T."/>
            <person name="Horn A."/>
            <person name="Houde N."/>
            <person name="Hughes L."/>
            <person name="Hulme W."/>
            <person name="Husby E."/>
            <person name="Iliev I."/>
            <person name="Jaffe D."/>
            <person name="Jones C."/>
            <person name="Kamal M."/>
            <person name="Kamat A."/>
            <person name="Kamvysselis M."/>
            <person name="Karlsson E."/>
            <person name="Kells C."/>
            <person name="Kieu A."/>
            <person name="Kisner P."/>
            <person name="Kodira C."/>
            <person name="Kulbokas E."/>
            <person name="Labutti K."/>
            <person name="Lama D."/>
            <person name="Landers T."/>
            <person name="Leger J."/>
            <person name="Levine S."/>
            <person name="Lewis D."/>
            <person name="Lewis T."/>
            <person name="Lindblad-toh K."/>
            <person name="Liu X."/>
            <person name="Lokyitsang T."/>
            <person name="Lokyitsang Y."/>
            <person name="Lucien O."/>
            <person name="Lui A."/>
            <person name="Ma L.J."/>
            <person name="Mabbitt R."/>
            <person name="Macdonald J."/>
            <person name="Maclean C."/>
            <person name="Major J."/>
            <person name="Manning J."/>
            <person name="Marabella R."/>
            <person name="Maru K."/>
            <person name="Matthews C."/>
            <person name="Mauceli E."/>
            <person name="Mccarthy M."/>
            <person name="Mcdonough S."/>
            <person name="Mcghee T."/>
            <person name="Meldrim J."/>
            <person name="Meneus L."/>
            <person name="Mesirov J."/>
            <person name="Mihalev A."/>
            <person name="Mihova T."/>
            <person name="Mikkelsen T."/>
            <person name="Mlenga V."/>
            <person name="Moru K."/>
            <person name="Mozes J."/>
            <person name="Mulrain L."/>
            <person name="Munson G."/>
            <person name="Naylor J."/>
            <person name="Newes C."/>
            <person name="Nguyen C."/>
            <person name="Nguyen N."/>
            <person name="Nguyen T."/>
            <person name="Nicol R."/>
            <person name="Nielsen C."/>
            <person name="Nizzari M."/>
            <person name="Norbu C."/>
            <person name="Norbu N."/>
            <person name="O'donnell P."/>
            <person name="Okoawo O."/>
            <person name="O'leary S."/>
            <person name="Omotosho B."/>
            <person name="O'neill K."/>
            <person name="Osman S."/>
            <person name="Parker S."/>
            <person name="Perrin D."/>
            <person name="Phunkhang P."/>
            <person name="Piqani B."/>
            <person name="Purcell S."/>
            <person name="Rachupka T."/>
            <person name="Ramasamy U."/>
            <person name="Rameau R."/>
            <person name="Ray V."/>
            <person name="Raymond C."/>
            <person name="Retta R."/>
            <person name="Richardson S."/>
            <person name="Rise C."/>
            <person name="Rodriguez J."/>
            <person name="Rogers J."/>
            <person name="Rogov P."/>
            <person name="Rutman M."/>
            <person name="Schupbach R."/>
            <person name="Seaman C."/>
            <person name="Settipalli S."/>
            <person name="Sharpe T."/>
            <person name="Sheridan J."/>
            <person name="Sherpa N."/>
            <person name="Shi J."/>
            <person name="Smirnov S."/>
            <person name="Smith C."/>
            <person name="Sougnez C."/>
            <person name="Spencer B."/>
            <person name="Stalker J."/>
            <person name="Stange-thomann N."/>
            <person name="Stavropoulos S."/>
            <person name="Stetson K."/>
            <person name="Stone C."/>
            <person name="Stone S."/>
            <person name="Stubbs M."/>
            <person name="Talamas J."/>
            <person name="Tchuinga P."/>
            <person name="Tenzing P."/>
            <person name="Tesfaye S."/>
            <person name="Theodore J."/>
            <person name="Thoulutsang Y."/>
            <person name="Topham K."/>
            <person name="Towey S."/>
            <person name="Tsamla T."/>
            <person name="Tsomo N."/>
            <person name="Vallee D."/>
            <person name="Vassiliev H."/>
            <person name="Venkataraman V."/>
            <person name="Vinson J."/>
            <person name="Vo A."/>
            <person name="Wade C."/>
            <person name="Wang S."/>
            <person name="Wangchuk T."/>
            <person name="Wangdi T."/>
            <person name="Whittaker C."/>
            <person name="Wilkinson J."/>
            <person name="Wu Y."/>
            <person name="Wyman D."/>
            <person name="Yadav S."/>
            <person name="Yang S."/>
            <person name="Yang X."/>
            <person name="Yeager S."/>
            <person name="Yee E."/>
            <person name="Young G."/>
            <person name="Zainoun J."/>
            <person name="Zembeck L."/>
            <person name="Zimmer A."/>
            <person name="Zody M."/>
            <person name="Lander E."/>
        </authorList>
    </citation>
    <scope>NUCLEOTIDE SEQUENCE [LARGE SCALE GENOMIC DNA]</scope>
</reference>
<dbReference type="HOGENOM" id="CLU_1708227_0_0_1"/>
<feature type="region of interest" description="Disordered" evidence="1">
    <location>
        <begin position="121"/>
        <end position="154"/>
    </location>
</feature>
<accession>H2ZQ74</accession>
<evidence type="ECO:0000313" key="2">
    <source>
        <dbReference type="Ensembl" id="ENSCSAVP00000019740.1"/>
    </source>
</evidence>
<reference evidence="2" key="3">
    <citation type="submission" date="2025-09" db="UniProtKB">
        <authorList>
            <consortium name="Ensembl"/>
        </authorList>
    </citation>
    <scope>IDENTIFICATION</scope>
</reference>